<evidence type="ECO:0000313" key="1">
    <source>
        <dbReference type="EMBL" id="VDK26404.1"/>
    </source>
</evidence>
<proteinExistence type="predicted"/>
<dbReference type="OrthoDB" id="10490074at2759"/>
<accession>A0A0M3JF34</accession>
<dbReference type="AlphaFoldDB" id="A0A0M3JF34"/>
<gene>
    <name evidence="1" type="ORF">ASIM_LOCUS6017</name>
</gene>
<dbReference type="Proteomes" id="UP000267096">
    <property type="component" value="Unassembled WGS sequence"/>
</dbReference>
<evidence type="ECO:0000313" key="2">
    <source>
        <dbReference type="Proteomes" id="UP000267096"/>
    </source>
</evidence>
<evidence type="ECO:0000313" key="3">
    <source>
        <dbReference type="WBParaSite" id="ASIM_0000623401-mRNA-1"/>
    </source>
</evidence>
<keyword evidence="2" id="KW-1185">Reference proteome</keyword>
<name>A0A0M3JF34_ANISI</name>
<protein>
    <submittedName>
        <fullName evidence="3">BTB domain-containing protein</fullName>
    </submittedName>
</protein>
<dbReference type="EMBL" id="UYRR01012534">
    <property type="protein sequence ID" value="VDK26404.1"/>
    <property type="molecule type" value="Genomic_DNA"/>
</dbReference>
<dbReference type="WBParaSite" id="ASIM_0000623401-mRNA-1">
    <property type="protein sequence ID" value="ASIM_0000623401-mRNA-1"/>
    <property type="gene ID" value="ASIM_0000623401"/>
</dbReference>
<organism evidence="3">
    <name type="scientific">Anisakis simplex</name>
    <name type="common">Herring worm</name>
    <dbReference type="NCBI Taxonomy" id="6269"/>
    <lineage>
        <taxon>Eukaryota</taxon>
        <taxon>Metazoa</taxon>
        <taxon>Ecdysozoa</taxon>
        <taxon>Nematoda</taxon>
        <taxon>Chromadorea</taxon>
        <taxon>Rhabditida</taxon>
        <taxon>Spirurina</taxon>
        <taxon>Ascaridomorpha</taxon>
        <taxon>Ascaridoidea</taxon>
        <taxon>Anisakidae</taxon>
        <taxon>Anisakis</taxon>
        <taxon>Anisakis simplex complex</taxon>
    </lineage>
</organism>
<sequence length="82" mass="9536">MKRRDDNLLNVIKRRGVRSSALLGDINKCIRKLERLERLADDLKRFSKSSADVTIFSLENEVIPVHRFIIQVRAPRLVSVCF</sequence>
<reference evidence="3" key="1">
    <citation type="submission" date="2017-02" db="UniProtKB">
        <authorList>
            <consortium name="WormBaseParasite"/>
        </authorList>
    </citation>
    <scope>IDENTIFICATION</scope>
</reference>
<reference evidence="1 2" key="2">
    <citation type="submission" date="2018-11" db="EMBL/GenBank/DDBJ databases">
        <authorList>
            <consortium name="Pathogen Informatics"/>
        </authorList>
    </citation>
    <scope>NUCLEOTIDE SEQUENCE [LARGE SCALE GENOMIC DNA]</scope>
</reference>